<gene>
    <name evidence="1" type="ORF">Patl1_06098</name>
</gene>
<accession>A0ACC1BWK2</accession>
<organism evidence="1 2">
    <name type="scientific">Pistacia atlantica</name>
    <dbReference type="NCBI Taxonomy" id="434234"/>
    <lineage>
        <taxon>Eukaryota</taxon>
        <taxon>Viridiplantae</taxon>
        <taxon>Streptophyta</taxon>
        <taxon>Embryophyta</taxon>
        <taxon>Tracheophyta</taxon>
        <taxon>Spermatophyta</taxon>
        <taxon>Magnoliopsida</taxon>
        <taxon>eudicotyledons</taxon>
        <taxon>Gunneridae</taxon>
        <taxon>Pentapetalae</taxon>
        <taxon>rosids</taxon>
        <taxon>malvids</taxon>
        <taxon>Sapindales</taxon>
        <taxon>Anacardiaceae</taxon>
        <taxon>Pistacia</taxon>
    </lineage>
</organism>
<name>A0ACC1BWK2_9ROSI</name>
<proteinExistence type="predicted"/>
<protein>
    <submittedName>
        <fullName evidence="1">Uncharacterized protein</fullName>
    </submittedName>
</protein>
<sequence>MISLCRSLKIWISKHKPPIAPKPDMPLKGICVWKAKSGSIGSNTMILENQLTKPSSDSQPPDTGPGKSFRNFRFNTAAILQAMEAGFST</sequence>
<evidence type="ECO:0000313" key="2">
    <source>
        <dbReference type="Proteomes" id="UP001164250"/>
    </source>
</evidence>
<dbReference type="EMBL" id="CM047899">
    <property type="protein sequence ID" value="KAJ0103364.1"/>
    <property type="molecule type" value="Genomic_DNA"/>
</dbReference>
<reference evidence="2" key="1">
    <citation type="journal article" date="2023" name="G3 (Bethesda)">
        <title>Genome assembly and association tests identify interacting loci associated with vigor, precocity, and sex in interspecific pistachio rootstocks.</title>
        <authorList>
            <person name="Palmer W."/>
            <person name="Jacygrad E."/>
            <person name="Sagayaradj S."/>
            <person name="Cavanaugh K."/>
            <person name="Han R."/>
            <person name="Bertier L."/>
            <person name="Beede B."/>
            <person name="Kafkas S."/>
            <person name="Golino D."/>
            <person name="Preece J."/>
            <person name="Michelmore R."/>
        </authorList>
    </citation>
    <scope>NUCLEOTIDE SEQUENCE [LARGE SCALE GENOMIC DNA]</scope>
</reference>
<keyword evidence="2" id="KW-1185">Reference proteome</keyword>
<dbReference type="Proteomes" id="UP001164250">
    <property type="component" value="Chromosome 3"/>
</dbReference>
<evidence type="ECO:0000313" key="1">
    <source>
        <dbReference type="EMBL" id="KAJ0103364.1"/>
    </source>
</evidence>
<comment type="caution">
    <text evidence="1">The sequence shown here is derived from an EMBL/GenBank/DDBJ whole genome shotgun (WGS) entry which is preliminary data.</text>
</comment>